<keyword evidence="4 8" id="KW-0479">Metal-binding</keyword>
<dbReference type="AlphaFoldDB" id="D1CA87"/>
<dbReference type="Pfam" id="PF05343">
    <property type="entry name" value="Peptidase_M42"/>
    <property type="match status" value="1"/>
</dbReference>
<feature type="binding site" evidence="8">
    <location>
        <position position="207"/>
    </location>
    <ligand>
        <name>Zn(2+)</name>
        <dbReference type="ChEBI" id="CHEBI:29105"/>
        <label>2</label>
    </ligand>
</feature>
<dbReference type="EC" id="3.2.1.4" evidence="9"/>
<feature type="active site" description="Proton acceptor" evidence="7">
    <location>
        <position position="206"/>
    </location>
</feature>
<evidence type="ECO:0000256" key="2">
    <source>
        <dbReference type="ARBA" id="ARBA00022438"/>
    </source>
</evidence>
<evidence type="ECO:0000313" key="9">
    <source>
        <dbReference type="EMBL" id="ACZ40730.1"/>
    </source>
</evidence>
<protein>
    <submittedName>
        <fullName evidence="9">Cellulase</fullName>
        <ecNumber evidence="9">3.2.1.4</ecNumber>
    </submittedName>
</protein>
<dbReference type="InParanoid" id="D1CA87"/>
<dbReference type="PANTHER" id="PTHR32481:SF0">
    <property type="entry name" value="AMINOPEPTIDASE YPDE-RELATED"/>
    <property type="match status" value="1"/>
</dbReference>
<dbReference type="PIRSF" id="PIRSF001123">
    <property type="entry name" value="PepA_GA"/>
    <property type="match status" value="1"/>
</dbReference>
<comment type="similarity">
    <text evidence="1 6">Belongs to the peptidase M42 family.</text>
</comment>
<dbReference type="GO" id="GO:0046872">
    <property type="term" value="F:metal ion binding"/>
    <property type="evidence" value="ECO:0007669"/>
    <property type="project" value="UniProtKB-UniRule"/>
</dbReference>
<reference evidence="9 10" key="2">
    <citation type="journal article" date="2010" name="Stand. Genomic Sci.">
        <title>Complete genome sequence of Desulfohalobium retbaense type strain (HR(100)).</title>
        <authorList>
            <person name="Spring S."/>
            <person name="Nolan M."/>
            <person name="Lapidus A."/>
            <person name="Glavina Del Rio T."/>
            <person name="Copeland A."/>
            <person name="Tice H."/>
            <person name="Cheng J.F."/>
            <person name="Lucas S."/>
            <person name="Land M."/>
            <person name="Chen F."/>
            <person name="Bruce D."/>
            <person name="Goodwin L."/>
            <person name="Pitluck S."/>
            <person name="Ivanova N."/>
            <person name="Mavromatis K."/>
            <person name="Mikhailova N."/>
            <person name="Pati A."/>
            <person name="Chen A."/>
            <person name="Palaniappan K."/>
            <person name="Hauser L."/>
            <person name="Chang Y.J."/>
            <person name="Jeffries C.D."/>
            <person name="Munk C."/>
            <person name="Kiss H."/>
            <person name="Chain P."/>
            <person name="Han C."/>
            <person name="Brettin T."/>
            <person name="Detter J.C."/>
            <person name="Schuler E."/>
            <person name="Goker M."/>
            <person name="Rohde M."/>
            <person name="Bristow J."/>
            <person name="Eisen J.A."/>
            <person name="Markowitz V."/>
            <person name="Hugenholtz P."/>
            <person name="Kyrpides N.C."/>
            <person name="Klenk H.P."/>
        </authorList>
    </citation>
    <scope>NUCLEOTIDE SEQUENCE [LARGE SCALE GENOMIC DNA]</scope>
    <source>
        <strain evidence="10">ATCC 49802 / DSM 20745 / S 6022</strain>
    </source>
</reference>
<evidence type="ECO:0000313" key="10">
    <source>
        <dbReference type="Proteomes" id="UP000002027"/>
    </source>
</evidence>
<reference evidence="10" key="1">
    <citation type="submission" date="2009-11" db="EMBL/GenBank/DDBJ databases">
        <title>The complete chromosome 2 of Sphaerobacter thermophilus DSM 20745.</title>
        <authorList>
            <person name="Lucas S."/>
            <person name="Copeland A."/>
            <person name="Lapidus A."/>
            <person name="Glavina del Rio T."/>
            <person name="Dalin E."/>
            <person name="Tice H."/>
            <person name="Bruce D."/>
            <person name="Goodwin L."/>
            <person name="Pitluck S."/>
            <person name="Kyrpides N."/>
            <person name="Mavromatis K."/>
            <person name="Ivanova N."/>
            <person name="Mikhailova N."/>
            <person name="LaButti K.M."/>
            <person name="Clum A."/>
            <person name="Sun H.I."/>
            <person name="Brettin T."/>
            <person name="Detter J.C."/>
            <person name="Han C."/>
            <person name="Larimer F."/>
            <person name="Land M."/>
            <person name="Hauser L."/>
            <person name="Markowitz V."/>
            <person name="Cheng J.F."/>
            <person name="Hugenholtz P."/>
            <person name="Woyke T."/>
            <person name="Wu D."/>
            <person name="Steenblock K."/>
            <person name="Schneider S."/>
            <person name="Pukall R."/>
            <person name="Goeker M."/>
            <person name="Klenk H.P."/>
            <person name="Eisen J.A."/>
        </authorList>
    </citation>
    <scope>NUCLEOTIDE SEQUENCE [LARGE SCALE GENOMIC DNA]</scope>
    <source>
        <strain evidence="10">ATCC 49802 / DSM 20745 / S 6022</strain>
    </source>
</reference>
<keyword evidence="2" id="KW-0031">Aminopeptidase</keyword>
<gene>
    <name evidence="9" type="ordered locus">Sthe_3330</name>
</gene>
<name>D1CA87_SPHTD</name>
<dbReference type="STRING" id="479434.Sthe_3330"/>
<evidence type="ECO:0000256" key="3">
    <source>
        <dbReference type="ARBA" id="ARBA00022670"/>
    </source>
</evidence>
<dbReference type="PANTHER" id="PTHR32481">
    <property type="entry name" value="AMINOPEPTIDASE"/>
    <property type="match status" value="1"/>
</dbReference>
<dbReference type="FunCoup" id="D1CA87">
    <property type="interactions" value="106"/>
</dbReference>
<feature type="binding site" evidence="8">
    <location>
        <position position="64"/>
    </location>
    <ligand>
        <name>Zn(2+)</name>
        <dbReference type="ChEBI" id="CHEBI:29105"/>
        <label>1</label>
    </ligand>
</feature>
<dbReference type="HOGENOM" id="CLU_047249_1_0_0"/>
<dbReference type="SUPFAM" id="SSF53187">
    <property type="entry name" value="Zn-dependent exopeptidases"/>
    <property type="match status" value="1"/>
</dbReference>
<dbReference type="OrthoDB" id="9772053at2"/>
<dbReference type="EMBL" id="CP001824">
    <property type="protein sequence ID" value="ACZ40730.1"/>
    <property type="molecule type" value="Genomic_DNA"/>
</dbReference>
<keyword evidence="10" id="KW-1185">Reference proteome</keyword>
<feature type="binding site" evidence="8">
    <location>
        <position position="176"/>
    </location>
    <ligand>
        <name>Zn(2+)</name>
        <dbReference type="ChEBI" id="CHEBI:29105"/>
        <label>2</label>
    </ligand>
</feature>
<dbReference type="GO" id="GO:0008810">
    <property type="term" value="F:cellulase activity"/>
    <property type="evidence" value="ECO:0007669"/>
    <property type="project" value="UniProtKB-EC"/>
</dbReference>
<dbReference type="CDD" id="cd05656">
    <property type="entry name" value="M42_Frv"/>
    <property type="match status" value="1"/>
</dbReference>
<feature type="binding site" evidence="8">
    <location>
        <position position="229"/>
    </location>
    <ligand>
        <name>Zn(2+)</name>
        <dbReference type="ChEBI" id="CHEBI:29105"/>
        <label>1</label>
    </ligand>
</feature>
<organism evidence="9 10">
    <name type="scientific">Sphaerobacter thermophilus (strain ATCC 49802 / DSM 20745 / KCCM 41009 / NCIMB 13125 / S 6022)</name>
    <dbReference type="NCBI Taxonomy" id="479434"/>
    <lineage>
        <taxon>Bacteria</taxon>
        <taxon>Pseudomonadati</taxon>
        <taxon>Thermomicrobiota</taxon>
        <taxon>Thermomicrobia</taxon>
        <taxon>Sphaerobacterales</taxon>
        <taxon>Sphaerobacterineae</taxon>
        <taxon>Sphaerobacteraceae</taxon>
        <taxon>Sphaerobacter</taxon>
    </lineage>
</organism>
<evidence type="ECO:0000256" key="7">
    <source>
        <dbReference type="PIRSR" id="PIRSR001123-1"/>
    </source>
</evidence>
<dbReference type="InterPro" id="IPR051464">
    <property type="entry name" value="Peptidase_M42_aminopept"/>
</dbReference>
<keyword evidence="3" id="KW-0645">Protease</keyword>
<dbReference type="KEGG" id="sti:Sthe_3330"/>
<accession>D1CA87</accession>
<feature type="binding site" evidence="8">
    <location>
        <position position="176"/>
    </location>
    <ligand>
        <name>Zn(2+)</name>
        <dbReference type="ChEBI" id="CHEBI:29105"/>
        <label>1</label>
    </ligand>
</feature>
<dbReference type="InterPro" id="IPR023367">
    <property type="entry name" value="Peptidase_M42_dom2"/>
</dbReference>
<sequence>MEINVDLLKRICEAPGIPGREEQVREVVVRELEPLVDEIRVDALGNVIATKKGRGGPRVMLAAHMDEIGFMVRHIDDKGFIRLQNVGGFDARMLAAQRVLVHTRNGDALRGALQPDSKPIHVLQPDEVKPFKITDYYVDLGLPAEEVRARVDIGDMVTLDRTLERVGNAVMSKALDDRVSVFIMIEALRALGDHEAEVIAVATTQEEVGLRGAETAAFGVEPDIGVALDVTLAGDIPGFKPEEQVTRLGDGVAIKVFDSSHIPNHKLVRHFRDVAERHGIKYQLEVLSRGGTDAGAMQRARAGVPVITISTPTRYLHTVNEMANVDDIQAAIQLVARYLEEAHTGDYRLG</sequence>
<comment type="cofactor">
    <cofactor evidence="8">
        <name>a divalent metal cation</name>
        <dbReference type="ChEBI" id="CHEBI:60240"/>
    </cofactor>
    <text evidence="8">Binds 2 divalent metal cations per subunit.</text>
</comment>
<feature type="binding site" evidence="8">
    <location>
        <position position="317"/>
    </location>
    <ligand>
        <name>Zn(2+)</name>
        <dbReference type="ChEBI" id="CHEBI:29105"/>
        <label>2</label>
    </ligand>
</feature>
<evidence type="ECO:0000256" key="8">
    <source>
        <dbReference type="PIRSR" id="PIRSR001123-2"/>
    </source>
</evidence>
<dbReference type="RefSeq" id="WP_012873765.1">
    <property type="nucleotide sequence ID" value="NC_013524.1"/>
</dbReference>
<dbReference type="Gene3D" id="2.40.30.40">
    <property type="entry name" value="Peptidase M42, domain 2"/>
    <property type="match status" value="1"/>
</dbReference>
<dbReference type="InterPro" id="IPR008007">
    <property type="entry name" value="Peptidase_M42"/>
</dbReference>
<evidence type="ECO:0000256" key="5">
    <source>
        <dbReference type="ARBA" id="ARBA00022801"/>
    </source>
</evidence>
<dbReference type="Gene3D" id="3.40.630.10">
    <property type="entry name" value="Zn peptidases"/>
    <property type="match status" value="1"/>
</dbReference>
<dbReference type="SUPFAM" id="SSF101821">
    <property type="entry name" value="Aminopeptidase/glucanase lid domain"/>
    <property type="match status" value="1"/>
</dbReference>
<proteinExistence type="inferred from homology"/>
<evidence type="ECO:0000256" key="6">
    <source>
        <dbReference type="PIRNR" id="PIRNR001123"/>
    </source>
</evidence>
<evidence type="ECO:0000256" key="4">
    <source>
        <dbReference type="ARBA" id="ARBA00022723"/>
    </source>
</evidence>
<dbReference type="Proteomes" id="UP000002027">
    <property type="component" value="Chromosome 2"/>
</dbReference>
<evidence type="ECO:0000256" key="1">
    <source>
        <dbReference type="ARBA" id="ARBA00006272"/>
    </source>
</evidence>
<dbReference type="GO" id="GO:0006508">
    <property type="term" value="P:proteolysis"/>
    <property type="evidence" value="ECO:0007669"/>
    <property type="project" value="UniProtKB-KW"/>
</dbReference>
<keyword evidence="5 9" id="KW-0378">Hydrolase</keyword>
<dbReference type="eggNOG" id="COG1363">
    <property type="taxonomic scope" value="Bacteria"/>
</dbReference>
<keyword evidence="9" id="KW-0326">Glycosidase</keyword>
<dbReference type="GO" id="GO:0004177">
    <property type="term" value="F:aminopeptidase activity"/>
    <property type="evidence" value="ECO:0007669"/>
    <property type="project" value="UniProtKB-UniRule"/>
</dbReference>